<dbReference type="PANTHER" id="PTHR48411">
    <property type="entry name" value="OS01G0948300 PROTEIN"/>
    <property type="match status" value="1"/>
</dbReference>
<keyword evidence="3" id="KW-1185">Reference proteome</keyword>
<dbReference type="Gene3D" id="3.40.525.10">
    <property type="entry name" value="CRAL-TRIO lipid binding domain"/>
    <property type="match status" value="1"/>
</dbReference>
<organism evidence="2 3">
    <name type="scientific">Rehmannia glutinosa</name>
    <name type="common">Chinese foxglove</name>
    <dbReference type="NCBI Taxonomy" id="99300"/>
    <lineage>
        <taxon>Eukaryota</taxon>
        <taxon>Viridiplantae</taxon>
        <taxon>Streptophyta</taxon>
        <taxon>Embryophyta</taxon>
        <taxon>Tracheophyta</taxon>
        <taxon>Spermatophyta</taxon>
        <taxon>Magnoliopsida</taxon>
        <taxon>eudicotyledons</taxon>
        <taxon>Gunneridae</taxon>
        <taxon>Pentapetalae</taxon>
        <taxon>asterids</taxon>
        <taxon>lamiids</taxon>
        <taxon>Lamiales</taxon>
        <taxon>Orobanchaceae</taxon>
        <taxon>Rehmannieae</taxon>
        <taxon>Rehmannia</taxon>
    </lineage>
</organism>
<comment type="caution">
    <text evidence="2">The sequence shown here is derived from an EMBL/GenBank/DDBJ whole genome shotgun (WGS) entry which is preliminary data.</text>
</comment>
<evidence type="ECO:0000313" key="3">
    <source>
        <dbReference type="Proteomes" id="UP001318860"/>
    </source>
</evidence>
<evidence type="ECO:0000259" key="1">
    <source>
        <dbReference type="Pfam" id="PF13716"/>
    </source>
</evidence>
<dbReference type="Proteomes" id="UP001318860">
    <property type="component" value="Unassembled WGS sequence"/>
</dbReference>
<dbReference type="InterPro" id="IPR036865">
    <property type="entry name" value="CRAL-TRIO_dom_sf"/>
</dbReference>
<dbReference type="PANTHER" id="PTHR48411:SF1">
    <property type="entry name" value="OS01G0948300 PROTEIN"/>
    <property type="match status" value="1"/>
</dbReference>
<accession>A0ABR0VBA5</accession>
<dbReference type="EMBL" id="JABTTQ020001372">
    <property type="protein sequence ID" value="KAK6131354.1"/>
    <property type="molecule type" value="Genomic_DNA"/>
</dbReference>
<name>A0ABR0VBA5_REHGL</name>
<gene>
    <name evidence="2" type="ORF">DH2020_034895</name>
</gene>
<sequence>MISTLLSQSEQEKLIRKLEIFKIQGRDKRDRPILRVIGKLFPGNAIARLVTVDTVKKYLEDEIFPSLDGRPFSVVYVHTGVNRGDNFPGISALKSLYDAVPVKVRDNLEAFYFLHPGIQSRLFLATFGRILFTGGAGGGLYGKVNYINRLEFLWDRVRRRGIEMPEFVHEFEEEMECRPTMDYGLESDHPGIIHGGPCLDSTVSTYSMRCIA</sequence>
<feature type="domain" description="CRAL-TRIO" evidence="1">
    <location>
        <begin position="31"/>
        <end position="174"/>
    </location>
</feature>
<proteinExistence type="predicted"/>
<reference evidence="2 3" key="1">
    <citation type="journal article" date="2021" name="Comput. Struct. Biotechnol. J.">
        <title>De novo genome assembly of the potent medicinal plant Rehmannia glutinosa using nanopore technology.</title>
        <authorList>
            <person name="Ma L."/>
            <person name="Dong C."/>
            <person name="Song C."/>
            <person name="Wang X."/>
            <person name="Zheng X."/>
            <person name="Niu Y."/>
            <person name="Chen S."/>
            <person name="Feng W."/>
        </authorList>
    </citation>
    <scope>NUCLEOTIDE SEQUENCE [LARGE SCALE GENOMIC DNA]</scope>
    <source>
        <strain evidence="2">DH-2019</strain>
    </source>
</reference>
<dbReference type="Pfam" id="PF13716">
    <property type="entry name" value="CRAL_TRIO_2"/>
    <property type="match status" value="1"/>
</dbReference>
<dbReference type="InterPro" id="IPR001251">
    <property type="entry name" value="CRAL-TRIO_dom"/>
</dbReference>
<evidence type="ECO:0000313" key="2">
    <source>
        <dbReference type="EMBL" id="KAK6131354.1"/>
    </source>
</evidence>
<protein>
    <recommendedName>
        <fullName evidence="1">CRAL-TRIO domain-containing protein</fullName>
    </recommendedName>
</protein>